<keyword evidence="2" id="KW-1185">Reference proteome</keyword>
<protein>
    <submittedName>
        <fullName evidence="1">Uncharacterized protein</fullName>
    </submittedName>
</protein>
<proteinExistence type="predicted"/>
<comment type="caution">
    <text evidence="1">The sequence shown here is derived from an EMBL/GenBank/DDBJ whole genome shotgun (WGS) entry which is preliminary data.</text>
</comment>
<reference evidence="1" key="2">
    <citation type="submission" date="2020-09" db="EMBL/GenBank/DDBJ databases">
        <authorList>
            <person name="Sun Q."/>
            <person name="Zhou Y."/>
        </authorList>
    </citation>
    <scope>NUCLEOTIDE SEQUENCE</scope>
    <source>
        <strain evidence="1">CGMCC 1.15478</strain>
    </source>
</reference>
<organism evidence="1 2">
    <name type="scientific">Hoyosella rhizosphaerae</name>
    <dbReference type="NCBI Taxonomy" id="1755582"/>
    <lineage>
        <taxon>Bacteria</taxon>
        <taxon>Bacillati</taxon>
        <taxon>Actinomycetota</taxon>
        <taxon>Actinomycetes</taxon>
        <taxon>Mycobacteriales</taxon>
        <taxon>Hoyosellaceae</taxon>
        <taxon>Hoyosella</taxon>
    </lineage>
</organism>
<name>A0A916UA11_9ACTN</name>
<gene>
    <name evidence="1" type="ORF">GCM10011410_16500</name>
</gene>
<evidence type="ECO:0000313" key="2">
    <source>
        <dbReference type="Proteomes" id="UP000641514"/>
    </source>
</evidence>
<evidence type="ECO:0000313" key="1">
    <source>
        <dbReference type="EMBL" id="GGC64640.1"/>
    </source>
</evidence>
<reference evidence="1" key="1">
    <citation type="journal article" date="2014" name="Int. J. Syst. Evol. Microbiol.">
        <title>Complete genome sequence of Corynebacterium casei LMG S-19264T (=DSM 44701T), isolated from a smear-ripened cheese.</title>
        <authorList>
            <consortium name="US DOE Joint Genome Institute (JGI-PGF)"/>
            <person name="Walter F."/>
            <person name="Albersmeier A."/>
            <person name="Kalinowski J."/>
            <person name="Ruckert C."/>
        </authorList>
    </citation>
    <scope>NUCLEOTIDE SEQUENCE</scope>
    <source>
        <strain evidence="1">CGMCC 1.15478</strain>
    </source>
</reference>
<dbReference type="EMBL" id="BMJH01000001">
    <property type="protein sequence ID" value="GGC64640.1"/>
    <property type="molecule type" value="Genomic_DNA"/>
</dbReference>
<dbReference type="AlphaFoldDB" id="A0A916UA11"/>
<sequence>MATSATPLPRDHQLRTVLPLDHLQDPTTPEQSVDLYSWGVKSTQRVRGTHRSVRSMILHCGREGYP</sequence>
<accession>A0A916UA11</accession>
<dbReference type="Proteomes" id="UP000641514">
    <property type="component" value="Unassembled WGS sequence"/>
</dbReference>